<feature type="region of interest" description="Disordered" evidence="3">
    <location>
        <begin position="1"/>
        <end position="36"/>
    </location>
</feature>
<sequence length="425" mass="48011">MDGAANWSPAMGDGPAAIADADGVDPNAAAPVGGDWRTHLQPEERNRIVNMIMETLKKHLPVPVPEGLGELHKTAMRFEEKIYAAAINQSDYLRKISLKVMSMESQANTQQNPGNAQVISNQNPPGPASADSTAQIAPPDTGDLQELYQMIKSLKDQYFVELNDLYNKVSIKIQHIDNHMPSQKSAEQYEKMNGFKVMLERMLHFLQVNKSNIQPSFREKIPIYERQIQSILSSQIRKSVQAPGLQMFQQSASVDSAAQTGHPGASDLQEELYQMIKSLKDQYFMELNDLYHKISMKIQHIDNHMPSQKSAEQYEKMKNFNVMLENMLHFLQVNKSSIQPSFRKKIPFYERQIISILSLRKRKPSGGPALSSNISQQHQDSQSLQEHDSHTNQKPQASIPSMYTGGSNSKRKKQNKPRCHLCKNG</sequence>
<feature type="compositionally biased region" description="Polar residues" evidence="3">
    <location>
        <begin position="370"/>
        <end position="384"/>
    </location>
</feature>
<organism evidence="5 6">
    <name type="scientific">Sorghum bicolor</name>
    <name type="common">Sorghum</name>
    <name type="synonym">Sorghum vulgare</name>
    <dbReference type="NCBI Taxonomy" id="4558"/>
    <lineage>
        <taxon>Eukaryota</taxon>
        <taxon>Viridiplantae</taxon>
        <taxon>Streptophyta</taxon>
        <taxon>Embryophyta</taxon>
        <taxon>Tracheophyta</taxon>
        <taxon>Spermatophyta</taxon>
        <taxon>Magnoliopsida</taxon>
        <taxon>Liliopsida</taxon>
        <taxon>Poales</taxon>
        <taxon>Poaceae</taxon>
        <taxon>PACMAD clade</taxon>
        <taxon>Panicoideae</taxon>
        <taxon>Andropogonodae</taxon>
        <taxon>Andropogoneae</taxon>
        <taxon>Sorghinae</taxon>
        <taxon>Sorghum</taxon>
    </lineage>
</organism>
<dbReference type="eggNOG" id="ENOG502QQV3">
    <property type="taxonomic scope" value="Eukaryota"/>
</dbReference>
<dbReference type="OrthoDB" id="692789at2759"/>
<protein>
    <recommendedName>
        <fullName evidence="4">Mediator complex subunit 15 KIX domain-containing protein</fullName>
    </recommendedName>
</protein>
<evidence type="ECO:0000256" key="2">
    <source>
        <dbReference type="ARBA" id="ARBA00023242"/>
    </source>
</evidence>
<feature type="domain" description="Mediator complex subunit 15 KIX" evidence="4">
    <location>
        <begin position="34"/>
        <end position="112"/>
    </location>
</feature>
<evidence type="ECO:0000313" key="6">
    <source>
        <dbReference type="Proteomes" id="UP000000768"/>
    </source>
</evidence>
<dbReference type="Gramene" id="OQU80675">
    <property type="protein sequence ID" value="OQU80675"/>
    <property type="gene ID" value="SORBI_3007G162901"/>
</dbReference>
<evidence type="ECO:0000256" key="1">
    <source>
        <dbReference type="ARBA" id="ARBA00004123"/>
    </source>
</evidence>
<feature type="region of interest" description="Disordered" evidence="3">
    <location>
        <begin position="104"/>
        <end position="135"/>
    </location>
</feature>
<comment type="subcellular location">
    <subcellularLocation>
        <location evidence="1">Nucleus</location>
    </subcellularLocation>
</comment>
<dbReference type="InterPro" id="IPR036546">
    <property type="entry name" value="MED15_KIX"/>
</dbReference>
<dbReference type="Proteomes" id="UP000000768">
    <property type="component" value="Chromosome 7"/>
</dbReference>
<evidence type="ECO:0000313" key="5">
    <source>
        <dbReference type="EMBL" id="OQU80675.1"/>
    </source>
</evidence>
<evidence type="ECO:0000256" key="3">
    <source>
        <dbReference type="SAM" id="MobiDB-lite"/>
    </source>
</evidence>
<dbReference type="EMBL" id="CM000766">
    <property type="protein sequence ID" value="OQU80675.1"/>
    <property type="molecule type" value="Genomic_DNA"/>
</dbReference>
<reference evidence="6" key="2">
    <citation type="journal article" date="2018" name="Plant J.">
        <title>The Sorghum bicolor reference genome: improved assembly, gene annotations, a transcriptome atlas, and signatures of genome organization.</title>
        <authorList>
            <person name="McCormick R.F."/>
            <person name="Truong S.K."/>
            <person name="Sreedasyam A."/>
            <person name="Jenkins J."/>
            <person name="Shu S."/>
            <person name="Sims D."/>
            <person name="Kennedy M."/>
            <person name="Amirebrahimi M."/>
            <person name="Weers B.D."/>
            <person name="McKinley B."/>
            <person name="Mattison A."/>
            <person name="Morishige D.T."/>
            <person name="Grimwood J."/>
            <person name="Schmutz J."/>
            <person name="Mullet J.E."/>
        </authorList>
    </citation>
    <scope>NUCLEOTIDE SEQUENCE [LARGE SCALE GENOMIC DNA]</scope>
    <source>
        <strain evidence="6">cv. BTx623</strain>
    </source>
</reference>
<dbReference type="InterPro" id="IPR044661">
    <property type="entry name" value="MED15a/b/c-like"/>
</dbReference>
<dbReference type="FunFam" id="1.10.246.20:FF:000003">
    <property type="entry name" value="Mediator of RNA polymerase II transcription subunit 15a"/>
    <property type="match status" value="1"/>
</dbReference>
<name>A0A1Z5RB59_SORBI</name>
<feature type="compositionally biased region" description="Polar residues" evidence="3">
    <location>
        <begin position="104"/>
        <end position="123"/>
    </location>
</feature>
<keyword evidence="6" id="KW-1185">Reference proteome</keyword>
<dbReference type="Pfam" id="PF16987">
    <property type="entry name" value="KIX_2"/>
    <property type="match status" value="1"/>
</dbReference>
<dbReference type="OMA" id="HMLHTEA"/>
<feature type="region of interest" description="Disordered" evidence="3">
    <location>
        <begin position="362"/>
        <end position="425"/>
    </location>
</feature>
<evidence type="ECO:0000259" key="4">
    <source>
        <dbReference type="Pfam" id="PF16987"/>
    </source>
</evidence>
<dbReference type="AlphaFoldDB" id="A0A1Z5RB59"/>
<reference evidence="5 6" key="1">
    <citation type="journal article" date="2009" name="Nature">
        <title>The Sorghum bicolor genome and the diversification of grasses.</title>
        <authorList>
            <person name="Paterson A.H."/>
            <person name="Bowers J.E."/>
            <person name="Bruggmann R."/>
            <person name="Dubchak I."/>
            <person name="Grimwood J."/>
            <person name="Gundlach H."/>
            <person name="Haberer G."/>
            <person name="Hellsten U."/>
            <person name="Mitros T."/>
            <person name="Poliakov A."/>
            <person name="Schmutz J."/>
            <person name="Spannagl M."/>
            <person name="Tang H."/>
            <person name="Wang X."/>
            <person name="Wicker T."/>
            <person name="Bharti A.K."/>
            <person name="Chapman J."/>
            <person name="Feltus F.A."/>
            <person name="Gowik U."/>
            <person name="Grigoriev I.V."/>
            <person name="Lyons E."/>
            <person name="Maher C.A."/>
            <person name="Martis M."/>
            <person name="Narechania A."/>
            <person name="Otillar R.P."/>
            <person name="Penning B.W."/>
            <person name="Salamov A.A."/>
            <person name="Wang Y."/>
            <person name="Zhang L."/>
            <person name="Carpita N.C."/>
            <person name="Freeling M."/>
            <person name="Gingle A.R."/>
            <person name="Hash C.T."/>
            <person name="Keller B."/>
            <person name="Klein P."/>
            <person name="Kresovich S."/>
            <person name="McCann M.C."/>
            <person name="Ming R."/>
            <person name="Peterson D.G."/>
            <person name="Mehboob-ur-Rahman"/>
            <person name="Ware D."/>
            <person name="Westhoff P."/>
            <person name="Mayer K.F."/>
            <person name="Messing J."/>
            <person name="Rokhsar D.S."/>
        </authorList>
    </citation>
    <scope>NUCLEOTIDE SEQUENCE [LARGE SCALE GENOMIC DNA]</scope>
    <source>
        <strain evidence="6">cv. BTx623</strain>
    </source>
</reference>
<dbReference type="GO" id="GO:0005634">
    <property type="term" value="C:nucleus"/>
    <property type="evidence" value="ECO:0007669"/>
    <property type="project" value="UniProtKB-SubCell"/>
</dbReference>
<accession>A0A1Z5RB59</accession>
<dbReference type="InParanoid" id="A0A1Z5RB59"/>
<dbReference type="Gene3D" id="1.10.246.20">
    <property type="entry name" value="Coactivator CBP, KIX domain"/>
    <property type="match status" value="1"/>
</dbReference>
<gene>
    <name evidence="5" type="ORF">SORBI_3007G162901</name>
</gene>
<feature type="compositionally biased region" description="Polar residues" evidence="3">
    <location>
        <begin position="392"/>
        <end position="408"/>
    </location>
</feature>
<proteinExistence type="predicted"/>
<dbReference type="InterPro" id="IPR036529">
    <property type="entry name" value="KIX_dom_sf"/>
</dbReference>
<feature type="compositionally biased region" description="Low complexity" evidence="3">
    <location>
        <begin position="9"/>
        <end position="26"/>
    </location>
</feature>
<dbReference type="PANTHER" id="PTHR33137">
    <property type="entry name" value="MEDIATOR OF RNA POLYMERASE II TRANSCRIPTION SUBUNIT 15A-RELATED"/>
    <property type="match status" value="1"/>
</dbReference>
<dbReference type="PANTHER" id="PTHR33137:SF4">
    <property type="entry name" value="MEDIATOR OF RNA POLYMERASE II TRANSCRIPTION SUBUNIT 15A-RELATED"/>
    <property type="match status" value="1"/>
</dbReference>
<dbReference type="GO" id="GO:0031490">
    <property type="term" value="F:chromatin DNA binding"/>
    <property type="evidence" value="ECO:0000318"/>
    <property type="project" value="GO_Central"/>
</dbReference>
<dbReference type="GO" id="GO:0003713">
    <property type="term" value="F:transcription coactivator activity"/>
    <property type="evidence" value="ECO:0007669"/>
    <property type="project" value="InterPro"/>
</dbReference>
<keyword evidence="2" id="KW-0539">Nucleus</keyword>
<feature type="compositionally biased region" description="Basic residues" evidence="3">
    <location>
        <begin position="409"/>
        <end position="425"/>
    </location>
</feature>